<keyword evidence="5 7" id="KW-1133">Transmembrane helix</keyword>
<evidence type="ECO:0000256" key="5">
    <source>
        <dbReference type="ARBA" id="ARBA00022989"/>
    </source>
</evidence>
<dbReference type="Gene3D" id="1.20.1720.10">
    <property type="entry name" value="Multidrug resistance protein D"/>
    <property type="match status" value="1"/>
</dbReference>
<dbReference type="OrthoDB" id="7375466at2"/>
<keyword evidence="10" id="KW-1185">Reference proteome</keyword>
<feature type="transmembrane region" description="Helical" evidence="7">
    <location>
        <begin position="363"/>
        <end position="386"/>
    </location>
</feature>
<feature type="transmembrane region" description="Helical" evidence="7">
    <location>
        <begin position="49"/>
        <end position="69"/>
    </location>
</feature>
<dbReference type="GO" id="GO:0005886">
    <property type="term" value="C:plasma membrane"/>
    <property type="evidence" value="ECO:0007669"/>
    <property type="project" value="UniProtKB-SubCell"/>
</dbReference>
<dbReference type="NCBIfam" id="TIGR00711">
    <property type="entry name" value="efflux_EmrB"/>
    <property type="match status" value="1"/>
</dbReference>
<evidence type="ECO:0000256" key="2">
    <source>
        <dbReference type="ARBA" id="ARBA00022448"/>
    </source>
</evidence>
<feature type="transmembrane region" description="Helical" evidence="7">
    <location>
        <begin position="271"/>
        <end position="294"/>
    </location>
</feature>
<dbReference type="CDD" id="cd17321">
    <property type="entry name" value="MFS_MMR_MDR_like"/>
    <property type="match status" value="1"/>
</dbReference>
<dbReference type="Gene3D" id="1.20.1250.20">
    <property type="entry name" value="MFS general substrate transporter like domains"/>
    <property type="match status" value="1"/>
</dbReference>
<feature type="transmembrane region" description="Helical" evidence="7">
    <location>
        <begin position="407"/>
        <end position="427"/>
    </location>
</feature>
<dbReference type="InterPro" id="IPR004638">
    <property type="entry name" value="EmrB-like"/>
</dbReference>
<dbReference type="InterPro" id="IPR011701">
    <property type="entry name" value="MFS"/>
</dbReference>
<comment type="subcellular location">
    <subcellularLocation>
        <location evidence="1">Cell membrane</location>
        <topology evidence="1">Multi-pass membrane protein</topology>
    </subcellularLocation>
</comment>
<dbReference type="PRINTS" id="PR01036">
    <property type="entry name" value="TCRTETB"/>
</dbReference>
<evidence type="ECO:0000256" key="1">
    <source>
        <dbReference type="ARBA" id="ARBA00004651"/>
    </source>
</evidence>
<protein>
    <submittedName>
        <fullName evidence="9">EmrB/QacA subfamily drug resistance transporter</fullName>
    </submittedName>
</protein>
<keyword evidence="3" id="KW-1003">Cell membrane</keyword>
<keyword evidence="6 7" id="KW-0472">Membrane</keyword>
<feature type="transmembrane region" description="Helical" evidence="7">
    <location>
        <begin position="331"/>
        <end position="351"/>
    </location>
</feature>
<keyword evidence="2" id="KW-0813">Transport</keyword>
<keyword evidence="4 7" id="KW-0812">Transmembrane</keyword>
<feature type="transmembrane region" description="Helical" evidence="7">
    <location>
        <begin position="139"/>
        <end position="161"/>
    </location>
</feature>
<feature type="transmembrane region" description="Helical" evidence="7">
    <location>
        <begin position="201"/>
        <end position="220"/>
    </location>
</feature>
<dbReference type="InterPro" id="IPR036259">
    <property type="entry name" value="MFS_trans_sf"/>
</dbReference>
<organism evidence="9 10">
    <name type="scientific">Pseudosporangium ferrugineum</name>
    <dbReference type="NCBI Taxonomy" id="439699"/>
    <lineage>
        <taxon>Bacteria</taxon>
        <taxon>Bacillati</taxon>
        <taxon>Actinomycetota</taxon>
        <taxon>Actinomycetes</taxon>
        <taxon>Micromonosporales</taxon>
        <taxon>Micromonosporaceae</taxon>
        <taxon>Pseudosporangium</taxon>
    </lineage>
</organism>
<proteinExistence type="predicted"/>
<dbReference type="AlphaFoldDB" id="A0A2T0S814"/>
<evidence type="ECO:0000313" key="9">
    <source>
        <dbReference type="EMBL" id="PRY29567.1"/>
    </source>
</evidence>
<feature type="domain" description="Major facilitator superfamily (MFS) profile" evidence="8">
    <location>
        <begin position="15"/>
        <end position="463"/>
    </location>
</feature>
<dbReference type="GO" id="GO:0022857">
    <property type="term" value="F:transmembrane transporter activity"/>
    <property type="evidence" value="ECO:0007669"/>
    <property type="project" value="InterPro"/>
</dbReference>
<comment type="caution">
    <text evidence="9">The sequence shown here is derived from an EMBL/GenBank/DDBJ whole genome shotgun (WGS) entry which is preliminary data.</text>
</comment>
<evidence type="ECO:0000313" key="10">
    <source>
        <dbReference type="Proteomes" id="UP000239209"/>
    </source>
</evidence>
<feature type="transmembrane region" description="Helical" evidence="7">
    <location>
        <begin position="81"/>
        <end position="100"/>
    </location>
</feature>
<dbReference type="PANTHER" id="PTHR42718">
    <property type="entry name" value="MAJOR FACILITATOR SUPERFAMILY MULTIDRUG TRANSPORTER MFSC"/>
    <property type="match status" value="1"/>
</dbReference>
<evidence type="ECO:0000256" key="6">
    <source>
        <dbReference type="ARBA" id="ARBA00023136"/>
    </source>
</evidence>
<feature type="transmembrane region" description="Helical" evidence="7">
    <location>
        <begin position="106"/>
        <end position="127"/>
    </location>
</feature>
<gene>
    <name evidence="9" type="ORF">CLV70_106288</name>
</gene>
<accession>A0A2T0S814</accession>
<dbReference type="Pfam" id="PF07690">
    <property type="entry name" value="MFS_1"/>
    <property type="match status" value="1"/>
</dbReference>
<dbReference type="EMBL" id="PVZG01000006">
    <property type="protein sequence ID" value="PRY29567.1"/>
    <property type="molecule type" value="Genomic_DNA"/>
</dbReference>
<feature type="transmembrane region" description="Helical" evidence="7">
    <location>
        <begin position="167"/>
        <end position="189"/>
    </location>
</feature>
<feature type="transmembrane region" description="Helical" evidence="7">
    <location>
        <begin position="14"/>
        <end position="37"/>
    </location>
</feature>
<evidence type="ECO:0000259" key="8">
    <source>
        <dbReference type="PROSITE" id="PS50850"/>
    </source>
</evidence>
<feature type="transmembrane region" description="Helical" evidence="7">
    <location>
        <begin position="439"/>
        <end position="459"/>
    </location>
</feature>
<dbReference type="PANTHER" id="PTHR42718:SF42">
    <property type="entry name" value="EXPORT PROTEIN"/>
    <property type="match status" value="1"/>
</dbReference>
<evidence type="ECO:0000256" key="3">
    <source>
        <dbReference type="ARBA" id="ARBA00022475"/>
    </source>
</evidence>
<dbReference type="PROSITE" id="PS50850">
    <property type="entry name" value="MFS"/>
    <property type="match status" value="1"/>
</dbReference>
<reference evidence="9 10" key="1">
    <citation type="submission" date="2018-03" db="EMBL/GenBank/DDBJ databases">
        <title>Genomic Encyclopedia of Archaeal and Bacterial Type Strains, Phase II (KMG-II): from individual species to whole genera.</title>
        <authorList>
            <person name="Goeker M."/>
        </authorList>
    </citation>
    <scope>NUCLEOTIDE SEQUENCE [LARGE SCALE GENOMIC DNA]</scope>
    <source>
        <strain evidence="9 10">DSM 45348</strain>
    </source>
</reference>
<sequence length="469" mass="47056">MTGPVSYGTAAGRWVLLATVLGSSLAFIDATVVNIALPVIGRELGADAAGLQWTVNGYALSLASLILLGGSLGDRYGRRRVFMIGVGWFAAASLLCGLAPSIELLIAARVLQGVGGALLTPGALAILEASFTREDRPRAIGAWSGLAGVGGALGPFLGGWLVEIADWRLIFLINVPPALLVLAVAARHVPESRNASAAADLDVPGVLTGAAGLGGLTYGFTAWPADGPGSPSVLIALAIGVAGTTGFLLREHRARHPMLPLALFRSRAFSAANLVTFLVYAANGGVFFLVVLNLQVVAGFSPLAGGVALLPVTGLMLLLSARAGALGQRIGARLPMTAGPLICAAALLWLSRIGPGASYPADVLPPVIVFGLGLSLLVAPLTATALGALDDAHAGIASGVNNAVARAAGLLSVAVLPLAAGLGAGNLTDPADLAPAYRAAMLICAGLMVAGAALAMVLVPSRPATYSLP</sequence>
<evidence type="ECO:0000256" key="4">
    <source>
        <dbReference type="ARBA" id="ARBA00022692"/>
    </source>
</evidence>
<dbReference type="SUPFAM" id="SSF103473">
    <property type="entry name" value="MFS general substrate transporter"/>
    <property type="match status" value="1"/>
</dbReference>
<dbReference type="InterPro" id="IPR020846">
    <property type="entry name" value="MFS_dom"/>
</dbReference>
<name>A0A2T0S814_9ACTN</name>
<feature type="transmembrane region" description="Helical" evidence="7">
    <location>
        <begin position="232"/>
        <end position="250"/>
    </location>
</feature>
<dbReference type="RefSeq" id="WP_106127200.1">
    <property type="nucleotide sequence ID" value="NZ_PVZG01000006.1"/>
</dbReference>
<dbReference type="Proteomes" id="UP000239209">
    <property type="component" value="Unassembled WGS sequence"/>
</dbReference>
<feature type="transmembrane region" description="Helical" evidence="7">
    <location>
        <begin position="300"/>
        <end position="319"/>
    </location>
</feature>
<evidence type="ECO:0000256" key="7">
    <source>
        <dbReference type="SAM" id="Phobius"/>
    </source>
</evidence>